<gene>
    <name evidence="3" type="ORF">A3A71_03595</name>
</gene>
<dbReference type="PANTHER" id="PTHR45947">
    <property type="entry name" value="SULFOQUINOVOSYL TRANSFERASE SQD2"/>
    <property type="match status" value="1"/>
</dbReference>
<evidence type="ECO:0000313" key="3">
    <source>
        <dbReference type="EMBL" id="OGD65138.1"/>
    </source>
</evidence>
<organism evidence="3 4">
    <name type="scientific">Candidatus Berkelbacteria bacterium RIFCSPLOWO2_01_FULL_50_28</name>
    <dbReference type="NCBI Taxonomy" id="1797471"/>
    <lineage>
        <taxon>Bacteria</taxon>
        <taxon>Candidatus Berkelbacteria</taxon>
    </lineage>
</organism>
<name>A0A1F5ECK7_9BACT</name>
<feature type="domain" description="Glycosyl transferase family 1" evidence="1">
    <location>
        <begin position="184"/>
        <end position="321"/>
    </location>
</feature>
<dbReference type="PANTHER" id="PTHR45947:SF3">
    <property type="entry name" value="SULFOQUINOVOSYL TRANSFERASE SQD2"/>
    <property type="match status" value="1"/>
</dbReference>
<proteinExistence type="predicted"/>
<dbReference type="InterPro" id="IPR050194">
    <property type="entry name" value="Glycosyltransferase_grp1"/>
</dbReference>
<dbReference type="STRING" id="1797471.A3A71_03595"/>
<comment type="caution">
    <text evidence="3">The sequence shown here is derived from an EMBL/GenBank/DDBJ whole genome shotgun (WGS) entry which is preliminary data.</text>
</comment>
<dbReference type="InterPro" id="IPR028098">
    <property type="entry name" value="Glyco_trans_4-like_N"/>
</dbReference>
<evidence type="ECO:0000313" key="4">
    <source>
        <dbReference type="Proteomes" id="UP000177481"/>
    </source>
</evidence>
<dbReference type="InterPro" id="IPR001296">
    <property type="entry name" value="Glyco_trans_1"/>
</dbReference>
<reference evidence="3 4" key="1">
    <citation type="journal article" date="2016" name="Nat. Commun.">
        <title>Thousands of microbial genomes shed light on interconnected biogeochemical processes in an aquifer system.</title>
        <authorList>
            <person name="Anantharaman K."/>
            <person name="Brown C.T."/>
            <person name="Hug L.A."/>
            <person name="Sharon I."/>
            <person name="Castelle C.J."/>
            <person name="Probst A.J."/>
            <person name="Thomas B.C."/>
            <person name="Singh A."/>
            <person name="Wilkins M.J."/>
            <person name="Karaoz U."/>
            <person name="Brodie E.L."/>
            <person name="Williams K.H."/>
            <person name="Hubbard S.S."/>
            <person name="Banfield J.F."/>
        </authorList>
    </citation>
    <scope>NUCLEOTIDE SEQUENCE [LARGE SCALE GENOMIC DNA]</scope>
</reference>
<dbReference type="AlphaFoldDB" id="A0A1F5ECK7"/>
<evidence type="ECO:0000259" key="2">
    <source>
        <dbReference type="Pfam" id="PF13439"/>
    </source>
</evidence>
<dbReference type="EMBL" id="MEZX01000001">
    <property type="protein sequence ID" value="OGD65138.1"/>
    <property type="molecule type" value="Genomic_DNA"/>
</dbReference>
<dbReference type="CDD" id="cd03802">
    <property type="entry name" value="GT4_AviGT4-like"/>
    <property type="match status" value="1"/>
</dbReference>
<dbReference type="Proteomes" id="UP000177481">
    <property type="component" value="Unassembled WGS sequence"/>
</dbReference>
<evidence type="ECO:0008006" key="5">
    <source>
        <dbReference type="Google" id="ProtNLM"/>
    </source>
</evidence>
<dbReference type="Gene3D" id="3.40.50.2000">
    <property type="entry name" value="Glycogen Phosphorylase B"/>
    <property type="match status" value="2"/>
</dbReference>
<dbReference type="Pfam" id="PF13439">
    <property type="entry name" value="Glyco_transf_4"/>
    <property type="match status" value="1"/>
</dbReference>
<feature type="domain" description="Glycosyltransferase subfamily 4-like N-terminal" evidence="2">
    <location>
        <begin position="19"/>
        <end position="175"/>
    </location>
</feature>
<accession>A0A1F5ECK7</accession>
<sequence>MRIAIVAPPFLNLPPTKQGGTENIIAVKVKELVKLGHHVTLFHAGRCDLPAQEKITIFPKAINDLLSDLASQESSRKLRLEMTYFAAVATRLVKDHEKLDVIFNHTRGEVAFAPLTNLIATPIISIFHLPVLPENIDVLLANPKAYAISISNNQRGQWAKLPNFIATVYNGVDLEMFPMLEQPAQDFVFWIGTVGEHKNTLDAVLAAKAAGVKLILAGKIRDQHYYEEKIEPEIDHKNVIYLGEIDYGTKLGYFQNALAVLFPTKWPEPFGLIMIEALSCGTPVVAYPNGAVPEVIKDGEVGFVVDSPKAMAEAIKNINQIDRKVCRKLVETKFSSKVMTENYLAAAKKILR</sequence>
<protein>
    <recommendedName>
        <fullName evidence="5">Glycosyl transferase family 1 domain-containing protein</fullName>
    </recommendedName>
</protein>
<dbReference type="Pfam" id="PF00534">
    <property type="entry name" value="Glycos_transf_1"/>
    <property type="match status" value="1"/>
</dbReference>
<dbReference type="SUPFAM" id="SSF53756">
    <property type="entry name" value="UDP-Glycosyltransferase/glycogen phosphorylase"/>
    <property type="match status" value="1"/>
</dbReference>
<dbReference type="GO" id="GO:0016757">
    <property type="term" value="F:glycosyltransferase activity"/>
    <property type="evidence" value="ECO:0007669"/>
    <property type="project" value="InterPro"/>
</dbReference>
<evidence type="ECO:0000259" key="1">
    <source>
        <dbReference type="Pfam" id="PF00534"/>
    </source>
</evidence>